<gene>
    <name evidence="4" type="ORF">FY550_02710</name>
</gene>
<protein>
    <submittedName>
        <fullName evidence="4">SDR family oxidoreductase</fullName>
    </submittedName>
</protein>
<dbReference type="SUPFAM" id="SSF51735">
    <property type="entry name" value="NAD(P)-binding Rossmann-fold domains"/>
    <property type="match status" value="1"/>
</dbReference>
<keyword evidence="5" id="KW-1185">Reference proteome</keyword>
<dbReference type="CDD" id="cd05374">
    <property type="entry name" value="17beta-HSD-like_SDR_c"/>
    <property type="match status" value="1"/>
</dbReference>
<organism evidence="4 5">
    <name type="scientific">Kushneria phosphatilytica</name>
    <dbReference type="NCBI Taxonomy" id="657387"/>
    <lineage>
        <taxon>Bacteria</taxon>
        <taxon>Pseudomonadati</taxon>
        <taxon>Pseudomonadota</taxon>
        <taxon>Gammaproteobacteria</taxon>
        <taxon>Oceanospirillales</taxon>
        <taxon>Halomonadaceae</taxon>
        <taxon>Kushneria</taxon>
    </lineage>
</organism>
<dbReference type="NCBIfam" id="NF004284">
    <property type="entry name" value="PRK05693.1"/>
    <property type="match status" value="1"/>
</dbReference>
<evidence type="ECO:0000313" key="5">
    <source>
        <dbReference type="Proteomes" id="UP000322553"/>
    </source>
</evidence>
<dbReference type="PANTHER" id="PTHR44169:SF6">
    <property type="entry name" value="NADPH-DEPENDENT 1-ACYLDIHYDROXYACETONE PHOSPHATE REDUCTASE"/>
    <property type="match status" value="1"/>
</dbReference>
<dbReference type="RefSeq" id="WP_070981482.1">
    <property type="nucleotide sequence ID" value="NZ_CP043420.1"/>
</dbReference>
<dbReference type="OrthoDB" id="9775296at2"/>
<dbReference type="InterPro" id="IPR002347">
    <property type="entry name" value="SDR_fam"/>
</dbReference>
<dbReference type="PROSITE" id="PS00061">
    <property type="entry name" value="ADH_SHORT"/>
    <property type="match status" value="1"/>
</dbReference>
<dbReference type="PRINTS" id="PR00080">
    <property type="entry name" value="SDRFAMILY"/>
</dbReference>
<dbReference type="PRINTS" id="PR00081">
    <property type="entry name" value="GDHRDH"/>
</dbReference>
<dbReference type="Proteomes" id="UP000322553">
    <property type="component" value="Chromosome"/>
</dbReference>
<dbReference type="InterPro" id="IPR020904">
    <property type="entry name" value="Sc_DH/Rdtase_CS"/>
</dbReference>
<dbReference type="GO" id="GO:0016491">
    <property type="term" value="F:oxidoreductase activity"/>
    <property type="evidence" value="ECO:0007669"/>
    <property type="project" value="UniProtKB-KW"/>
</dbReference>
<dbReference type="KEGG" id="kuy:FY550_02710"/>
<evidence type="ECO:0000256" key="2">
    <source>
        <dbReference type="ARBA" id="ARBA00023002"/>
    </source>
</evidence>
<keyword evidence="2" id="KW-0560">Oxidoreductase</keyword>
<evidence type="ECO:0000313" key="4">
    <source>
        <dbReference type="EMBL" id="QEL10150.1"/>
    </source>
</evidence>
<reference evidence="4 5" key="1">
    <citation type="submission" date="2019-08" db="EMBL/GenBank/DDBJ databases">
        <title>Complete genome sequence of Kushneria sp. YCWA18, a halophilic phosphate-solubilizing bacterium isolated from Daqiao saltern in China.</title>
        <authorList>
            <person name="Du G.-X."/>
            <person name="Qu L.-Y."/>
        </authorList>
    </citation>
    <scope>NUCLEOTIDE SEQUENCE [LARGE SCALE GENOMIC DNA]</scope>
    <source>
        <strain evidence="4 5">YCWA18</strain>
    </source>
</reference>
<dbReference type="STRING" id="657387.BH688_15775"/>
<evidence type="ECO:0000256" key="3">
    <source>
        <dbReference type="RuleBase" id="RU000363"/>
    </source>
</evidence>
<dbReference type="PANTHER" id="PTHR44169">
    <property type="entry name" value="NADPH-DEPENDENT 1-ACYLDIHYDROXYACETONE PHOSPHATE REDUCTASE"/>
    <property type="match status" value="1"/>
</dbReference>
<dbReference type="Gene3D" id="3.40.50.720">
    <property type="entry name" value="NAD(P)-binding Rossmann-like Domain"/>
    <property type="match status" value="1"/>
</dbReference>
<dbReference type="Pfam" id="PF00106">
    <property type="entry name" value="adh_short"/>
    <property type="match status" value="1"/>
</dbReference>
<accession>A0A1S1NRV1</accession>
<dbReference type="EMBL" id="CP043420">
    <property type="protein sequence ID" value="QEL10150.1"/>
    <property type="molecule type" value="Genomic_DNA"/>
</dbReference>
<proteinExistence type="inferred from homology"/>
<evidence type="ECO:0000256" key="1">
    <source>
        <dbReference type="ARBA" id="ARBA00006484"/>
    </source>
</evidence>
<dbReference type="InterPro" id="IPR036291">
    <property type="entry name" value="NAD(P)-bd_dom_sf"/>
</dbReference>
<comment type="similarity">
    <text evidence="1 3">Belongs to the short-chain dehydrogenases/reductases (SDR) family.</text>
</comment>
<sequence>MSATAETSGRRTVLITGSSSGIGRALCSAFASAGYRVFAAARREEDLAQLEEAGWTPIALDVNDDEAIVAAVATLQAQAGGLDVLVNNAGYGAMGPVLDFDRDRLRHQFETNVLAPVALTRACLPLLRDRGGSVINVGSVAGLLSSPFAGAYCASKAALHRLTEAMRMELDPFGIDVILVRPGAVASNFGQRALSDYHACLAPDSPWQPWQEAIDQRAISSERLRPAPADKLARRVTNALERQRRPRLIRAGQGGIAVALAAQWLPEGLRERVLIRYFGLHERR</sequence>
<name>A0A1S1NRV1_9GAMM</name>
<dbReference type="AlphaFoldDB" id="A0A1S1NRV1"/>